<evidence type="ECO:0000256" key="3">
    <source>
        <dbReference type="ARBA" id="ARBA00022692"/>
    </source>
</evidence>
<dbReference type="EMBL" id="ML992689">
    <property type="protein sequence ID" value="KAF2209013.1"/>
    <property type="molecule type" value="Genomic_DNA"/>
</dbReference>
<dbReference type="InterPro" id="IPR006968">
    <property type="entry name" value="RUS_fam"/>
</dbReference>
<protein>
    <recommendedName>
        <fullName evidence="7">Protein root UVB sensitive/RUS domain-containing protein</fullName>
    </recommendedName>
</protein>
<dbReference type="PANTHER" id="PTHR12770:SF31">
    <property type="entry name" value="RUS FAMILY MEMBER 1"/>
    <property type="match status" value="1"/>
</dbReference>
<evidence type="ECO:0000256" key="4">
    <source>
        <dbReference type="ARBA" id="ARBA00022989"/>
    </source>
</evidence>
<dbReference type="PANTHER" id="PTHR12770">
    <property type="entry name" value="RUS1 FAMILY PROTEIN C16ORF58"/>
    <property type="match status" value="1"/>
</dbReference>
<evidence type="ECO:0000313" key="8">
    <source>
        <dbReference type="EMBL" id="KAF2209013.1"/>
    </source>
</evidence>
<dbReference type="AlphaFoldDB" id="A0A6A6F6E0"/>
<evidence type="ECO:0000256" key="1">
    <source>
        <dbReference type="ARBA" id="ARBA00004370"/>
    </source>
</evidence>
<evidence type="ECO:0000256" key="2">
    <source>
        <dbReference type="ARBA" id="ARBA00007558"/>
    </source>
</evidence>
<keyword evidence="3 6" id="KW-0812">Transmembrane</keyword>
<name>A0A6A6F6E0_9PEZI</name>
<sequence>MAAKSFRIREYDDADNVVATYVQSVGSTKDGGRVDMIRPENTKSIISVWNKTLDVFLPVGFPHSVTDDYLEYQIYDSLQAFSSSIAAMLSSRAVLEGVGVGDATANATTALLLSILQDSIGRITTILFAHRFGLALEPECKMYRLLADILNDAGFILNCLSPIFPKPTRVMILSASGILRSLCGVAAGSAKASLSAHFAKQGNLGELNAKDSSQETVISLAGMLFGSWVITWIKTPFAVWTAMILLLSIHLETNRRAVRAVKMHTLNRQRASLVFHLLQKGHIPTPTEVAARERIFERDGVLRNKDDRAIGYCFLGSSLSRLLVAIGEQQTSTKAVKVDDTNLNEILALYENDQYIQWLDRSSRPGRANVFTVLKKQADSKALIIAWWQALIFAEGFSSTTKSSEAAISEQCKLFAKARDEANALWDKYCEKLGEMGWDLSSAPMETVAAARVEMEDN</sequence>
<keyword evidence="9" id="KW-1185">Reference proteome</keyword>
<dbReference type="Pfam" id="PF04884">
    <property type="entry name" value="UVB_sens_prot"/>
    <property type="match status" value="1"/>
</dbReference>
<keyword evidence="5 6" id="KW-0472">Membrane</keyword>
<dbReference type="InterPro" id="IPR054549">
    <property type="entry name" value="UVB_sens_RUS_dom"/>
</dbReference>
<feature type="transmembrane region" description="Helical" evidence="6">
    <location>
        <begin position="220"/>
        <end position="249"/>
    </location>
</feature>
<proteinExistence type="inferred from homology"/>
<dbReference type="OrthoDB" id="364779at2759"/>
<feature type="domain" description="Protein root UVB sensitive/RUS" evidence="7">
    <location>
        <begin position="47"/>
        <end position="276"/>
    </location>
</feature>
<comment type="subcellular location">
    <subcellularLocation>
        <location evidence="1">Membrane</location>
    </subcellularLocation>
</comment>
<evidence type="ECO:0000259" key="7">
    <source>
        <dbReference type="Pfam" id="PF04884"/>
    </source>
</evidence>
<reference evidence="8" key="1">
    <citation type="journal article" date="2020" name="Stud. Mycol.">
        <title>101 Dothideomycetes genomes: a test case for predicting lifestyles and emergence of pathogens.</title>
        <authorList>
            <person name="Haridas S."/>
            <person name="Albert R."/>
            <person name="Binder M."/>
            <person name="Bloem J."/>
            <person name="Labutti K."/>
            <person name="Salamov A."/>
            <person name="Andreopoulos B."/>
            <person name="Baker S."/>
            <person name="Barry K."/>
            <person name="Bills G."/>
            <person name="Bluhm B."/>
            <person name="Cannon C."/>
            <person name="Castanera R."/>
            <person name="Culley D."/>
            <person name="Daum C."/>
            <person name="Ezra D."/>
            <person name="Gonzalez J."/>
            <person name="Henrissat B."/>
            <person name="Kuo A."/>
            <person name="Liang C."/>
            <person name="Lipzen A."/>
            <person name="Lutzoni F."/>
            <person name="Magnuson J."/>
            <person name="Mondo S."/>
            <person name="Nolan M."/>
            <person name="Ohm R."/>
            <person name="Pangilinan J."/>
            <person name="Park H.-J."/>
            <person name="Ramirez L."/>
            <person name="Alfaro M."/>
            <person name="Sun H."/>
            <person name="Tritt A."/>
            <person name="Yoshinaga Y."/>
            <person name="Zwiers L.-H."/>
            <person name="Turgeon B."/>
            <person name="Goodwin S."/>
            <person name="Spatafora J."/>
            <person name="Crous P."/>
            <person name="Grigoriev I."/>
        </authorList>
    </citation>
    <scope>NUCLEOTIDE SEQUENCE</scope>
    <source>
        <strain evidence="8">SCOH1-5</strain>
    </source>
</reference>
<dbReference type="GO" id="GO:0016020">
    <property type="term" value="C:membrane"/>
    <property type="evidence" value="ECO:0007669"/>
    <property type="project" value="UniProtKB-SubCell"/>
</dbReference>
<dbReference type="Proteomes" id="UP000799539">
    <property type="component" value="Unassembled WGS sequence"/>
</dbReference>
<gene>
    <name evidence="8" type="ORF">CERZMDRAFT_100768</name>
</gene>
<keyword evidence="4 6" id="KW-1133">Transmembrane helix</keyword>
<evidence type="ECO:0000256" key="5">
    <source>
        <dbReference type="ARBA" id="ARBA00023136"/>
    </source>
</evidence>
<accession>A0A6A6F6E0</accession>
<organism evidence="8 9">
    <name type="scientific">Cercospora zeae-maydis SCOH1-5</name>
    <dbReference type="NCBI Taxonomy" id="717836"/>
    <lineage>
        <taxon>Eukaryota</taxon>
        <taxon>Fungi</taxon>
        <taxon>Dikarya</taxon>
        <taxon>Ascomycota</taxon>
        <taxon>Pezizomycotina</taxon>
        <taxon>Dothideomycetes</taxon>
        <taxon>Dothideomycetidae</taxon>
        <taxon>Mycosphaerellales</taxon>
        <taxon>Mycosphaerellaceae</taxon>
        <taxon>Cercospora</taxon>
    </lineage>
</organism>
<comment type="similarity">
    <text evidence="2">Belongs to the RUS1 family.</text>
</comment>
<evidence type="ECO:0000313" key="9">
    <source>
        <dbReference type="Proteomes" id="UP000799539"/>
    </source>
</evidence>
<evidence type="ECO:0000256" key="6">
    <source>
        <dbReference type="SAM" id="Phobius"/>
    </source>
</evidence>